<dbReference type="PANTHER" id="PTHR46006">
    <property type="entry name" value="RHO GUANINE NUCLEOTIDE EXCHANGE FACTOR AT 64C, ISOFORM A"/>
    <property type="match status" value="1"/>
</dbReference>
<dbReference type="Gene3D" id="2.30.29.30">
    <property type="entry name" value="Pleckstrin-homology domain (PH domain)/Phosphotyrosine-binding domain (PTB)"/>
    <property type="match status" value="1"/>
</dbReference>
<dbReference type="EMBL" id="BTRK01000004">
    <property type="protein sequence ID" value="GMR48799.1"/>
    <property type="molecule type" value="Genomic_DNA"/>
</dbReference>
<reference evidence="6" key="1">
    <citation type="submission" date="2022-10" db="EMBL/GenBank/DDBJ databases">
        <title>Genome assembly of Pristionchus species.</title>
        <authorList>
            <person name="Yoshida K."/>
            <person name="Sommer R.J."/>
        </authorList>
    </citation>
    <scope>NUCLEOTIDE SEQUENCE [LARGE SCALE GENOMIC DNA]</scope>
    <source>
        <strain evidence="6">RS5460</strain>
    </source>
</reference>
<dbReference type="Pfam" id="PF16652">
    <property type="entry name" value="PH_13"/>
    <property type="match status" value="1"/>
</dbReference>
<feature type="region of interest" description="Disordered" evidence="3">
    <location>
        <begin position="1"/>
        <end position="38"/>
    </location>
</feature>
<dbReference type="Pfam" id="PF00621">
    <property type="entry name" value="RhoGEF"/>
    <property type="match status" value="1"/>
</dbReference>
<evidence type="ECO:0000256" key="1">
    <source>
        <dbReference type="ARBA" id="ARBA00004496"/>
    </source>
</evidence>
<comment type="subcellular location">
    <subcellularLocation>
        <location evidence="1">Cytoplasm</location>
    </subcellularLocation>
</comment>
<protein>
    <recommendedName>
        <fullName evidence="4">DH domain-containing protein</fullName>
    </recommendedName>
</protein>
<evidence type="ECO:0000259" key="4">
    <source>
        <dbReference type="PROSITE" id="PS50010"/>
    </source>
</evidence>
<evidence type="ECO:0000313" key="6">
    <source>
        <dbReference type="Proteomes" id="UP001328107"/>
    </source>
</evidence>
<feature type="compositionally biased region" description="Pro residues" evidence="3">
    <location>
        <begin position="16"/>
        <end position="29"/>
    </location>
</feature>
<dbReference type="Gene3D" id="1.20.900.10">
    <property type="entry name" value="Dbl homology (DH) domain"/>
    <property type="match status" value="1"/>
</dbReference>
<comment type="caution">
    <text evidence="5">The sequence shown here is derived from an EMBL/GenBank/DDBJ whole genome shotgun (WGS) entry which is preliminary data.</text>
</comment>
<keyword evidence="6" id="KW-1185">Reference proteome</keyword>
<keyword evidence="2" id="KW-0963">Cytoplasm</keyword>
<dbReference type="GO" id="GO:0035025">
    <property type="term" value="P:positive regulation of Rho protein signal transduction"/>
    <property type="evidence" value="ECO:0007669"/>
    <property type="project" value="TreeGrafter"/>
</dbReference>
<evidence type="ECO:0000256" key="2">
    <source>
        <dbReference type="ARBA" id="ARBA00022490"/>
    </source>
</evidence>
<gene>
    <name evidence="5" type="ORF">PMAYCL1PPCAC_18995</name>
</gene>
<name>A0AAN5CQL6_9BILA</name>
<proteinExistence type="predicted"/>
<dbReference type="PROSITE" id="PS50010">
    <property type="entry name" value="DH_2"/>
    <property type="match status" value="1"/>
</dbReference>
<evidence type="ECO:0000313" key="5">
    <source>
        <dbReference type="EMBL" id="GMR48799.1"/>
    </source>
</evidence>
<dbReference type="InterPro" id="IPR011993">
    <property type="entry name" value="PH-like_dom_sf"/>
</dbReference>
<dbReference type="PANTHER" id="PTHR46006:SF6">
    <property type="entry name" value="INTERSECTIN-2 ISOFORM X1"/>
    <property type="match status" value="1"/>
</dbReference>
<dbReference type="SUPFAM" id="SSF48065">
    <property type="entry name" value="DBL homology domain (DH-domain)"/>
    <property type="match status" value="1"/>
</dbReference>
<accession>A0AAN5CQL6</accession>
<organism evidence="5 6">
    <name type="scientific">Pristionchus mayeri</name>
    <dbReference type="NCBI Taxonomy" id="1317129"/>
    <lineage>
        <taxon>Eukaryota</taxon>
        <taxon>Metazoa</taxon>
        <taxon>Ecdysozoa</taxon>
        <taxon>Nematoda</taxon>
        <taxon>Chromadorea</taxon>
        <taxon>Rhabditida</taxon>
        <taxon>Rhabditina</taxon>
        <taxon>Diplogasteromorpha</taxon>
        <taxon>Diplogasteroidea</taxon>
        <taxon>Neodiplogasteridae</taxon>
        <taxon>Pristionchus</taxon>
    </lineage>
</organism>
<sequence>PANYVQPRPVASPRQRQPPPSLYDAPPPELELSPSERRQDDKLTNLVKELIETELRYHADLCLIRDHFYRSLQSVLDAAALNAIFLNLSELIDLSALLSKRLRNESPGTVISAEIDRLAAFVTFCSQQTVALQTLEAVLQRPEVRRVYTVCCQAERARGLSLSYFLLLPLGRVTRYPLFFDKMFAASAPGSQLHTSFDVALQLLRSLVSEVNLCIRERDNLQLLWWSQQHVRTEGLREKIEFTSNTRSQGPREFLHSGILYKARSGRLLVAILFNDFLLLTTPDEHLHEANMN</sequence>
<evidence type="ECO:0000256" key="3">
    <source>
        <dbReference type="SAM" id="MobiDB-lite"/>
    </source>
</evidence>
<dbReference type="InterPro" id="IPR051480">
    <property type="entry name" value="Endocytic_GEF_Adapter"/>
</dbReference>
<feature type="non-terminal residue" evidence="5">
    <location>
        <position position="1"/>
    </location>
</feature>
<feature type="domain" description="DH" evidence="4">
    <location>
        <begin position="42"/>
        <end position="214"/>
    </location>
</feature>
<dbReference type="AlphaFoldDB" id="A0AAN5CQL6"/>
<dbReference type="GO" id="GO:0005737">
    <property type="term" value="C:cytoplasm"/>
    <property type="evidence" value="ECO:0007669"/>
    <property type="project" value="UniProtKB-SubCell"/>
</dbReference>
<dbReference type="Proteomes" id="UP001328107">
    <property type="component" value="Unassembled WGS sequence"/>
</dbReference>
<dbReference type="InterPro" id="IPR035899">
    <property type="entry name" value="DBL_dom_sf"/>
</dbReference>
<dbReference type="SMART" id="SM00325">
    <property type="entry name" value="RhoGEF"/>
    <property type="match status" value="1"/>
</dbReference>
<dbReference type="InterPro" id="IPR000219">
    <property type="entry name" value="DH_dom"/>
</dbReference>
<dbReference type="GO" id="GO:0005085">
    <property type="term" value="F:guanyl-nucleotide exchange factor activity"/>
    <property type="evidence" value="ECO:0007669"/>
    <property type="project" value="InterPro"/>
</dbReference>
<dbReference type="InterPro" id="IPR001849">
    <property type="entry name" value="PH_domain"/>
</dbReference>